<keyword evidence="3" id="KW-1185">Reference proteome</keyword>
<dbReference type="Pfam" id="PF06962">
    <property type="entry name" value="rRNA_methylase"/>
    <property type="match status" value="1"/>
</dbReference>
<gene>
    <name evidence="2" type="ORF">RIF29_38651</name>
</gene>
<accession>A0AAN9HNY9</accession>
<dbReference type="PANTHER" id="PTHR35276:SF1">
    <property type="entry name" value="TRNA (MNM(5)S(2)U34)-METHYLTRANSFERASE, CHLOROPLASTIC"/>
    <property type="match status" value="1"/>
</dbReference>
<reference evidence="2 3" key="1">
    <citation type="submission" date="2024-01" db="EMBL/GenBank/DDBJ databases">
        <title>The genomes of 5 underutilized Papilionoideae crops provide insights into root nodulation and disease resistanc.</title>
        <authorList>
            <person name="Yuan L."/>
        </authorList>
    </citation>
    <scope>NUCLEOTIDE SEQUENCE [LARGE SCALE GENOMIC DNA]</scope>
    <source>
        <strain evidence="2">ZHUSHIDOU_FW_LH</strain>
        <tissue evidence="2">Leaf</tissue>
    </source>
</reference>
<keyword evidence="1" id="KW-1133">Transmembrane helix</keyword>
<comment type="caution">
    <text evidence="2">The sequence shown here is derived from an EMBL/GenBank/DDBJ whole genome shotgun (WGS) entry which is preliminary data.</text>
</comment>
<dbReference type="Proteomes" id="UP001372338">
    <property type="component" value="Unassembled WGS sequence"/>
</dbReference>
<dbReference type="Gene3D" id="3.40.50.150">
    <property type="entry name" value="Vaccinia Virus protein VP39"/>
    <property type="match status" value="1"/>
</dbReference>
<evidence type="ECO:0000313" key="3">
    <source>
        <dbReference type="Proteomes" id="UP001372338"/>
    </source>
</evidence>
<proteinExistence type="predicted"/>
<dbReference type="InterPro" id="IPR010719">
    <property type="entry name" value="MnmM_MeTrfase"/>
</dbReference>
<keyword evidence="1" id="KW-0812">Transmembrane</keyword>
<evidence type="ECO:0008006" key="4">
    <source>
        <dbReference type="Google" id="ProtNLM"/>
    </source>
</evidence>
<organism evidence="2 3">
    <name type="scientific">Crotalaria pallida</name>
    <name type="common">Smooth rattlebox</name>
    <name type="synonym">Crotalaria striata</name>
    <dbReference type="NCBI Taxonomy" id="3830"/>
    <lineage>
        <taxon>Eukaryota</taxon>
        <taxon>Viridiplantae</taxon>
        <taxon>Streptophyta</taxon>
        <taxon>Embryophyta</taxon>
        <taxon>Tracheophyta</taxon>
        <taxon>Spermatophyta</taxon>
        <taxon>Magnoliopsida</taxon>
        <taxon>eudicotyledons</taxon>
        <taxon>Gunneridae</taxon>
        <taxon>Pentapetalae</taxon>
        <taxon>rosids</taxon>
        <taxon>fabids</taxon>
        <taxon>Fabales</taxon>
        <taxon>Fabaceae</taxon>
        <taxon>Papilionoideae</taxon>
        <taxon>50 kb inversion clade</taxon>
        <taxon>genistoids sensu lato</taxon>
        <taxon>core genistoids</taxon>
        <taxon>Crotalarieae</taxon>
        <taxon>Crotalaria</taxon>
    </lineage>
</organism>
<feature type="transmembrane region" description="Helical" evidence="1">
    <location>
        <begin position="26"/>
        <end position="48"/>
    </location>
</feature>
<dbReference type="InterPro" id="IPR036590">
    <property type="entry name" value="SRAP-like"/>
</dbReference>
<dbReference type="SUPFAM" id="SSF143081">
    <property type="entry name" value="BB1717-like"/>
    <property type="match status" value="1"/>
</dbReference>
<dbReference type="SUPFAM" id="SSF53335">
    <property type="entry name" value="S-adenosyl-L-methionine-dependent methyltransferases"/>
    <property type="match status" value="1"/>
</dbReference>
<evidence type="ECO:0000256" key="1">
    <source>
        <dbReference type="SAM" id="Phobius"/>
    </source>
</evidence>
<dbReference type="InterPro" id="IPR029063">
    <property type="entry name" value="SAM-dependent_MTases_sf"/>
</dbReference>
<dbReference type="AlphaFoldDB" id="A0AAN9HNY9"/>
<keyword evidence="1" id="KW-0472">Membrane</keyword>
<protein>
    <recommendedName>
        <fullName evidence="4">rRNA methylase YtqB</fullName>
    </recommendedName>
</protein>
<sequence length="423" mass="47191">MFATIFNFQMTLITFENLTQIAFHPLLATVVGIILAIVVPVAFSILRLQFSTQAMNWMPVILGDKDSTDVWLGSSASSYKNVLKPYEKSDLMWYPMTPGMGKPSFDGPECINEVASLQIGNYYDVQYVKMYNIFMGQLQTLMLSLTFWFSSLVATHNPLTFSSRRLLLLVPSQTHTLTLSGNTISRNLCRCVKPIKQNGFISETTNLLSSSSFPEYSPFSGMEDALVSYLFGKKRATDVAHMVWKHIVQKGDTVIDATCGNGFDTLAMLNLVADDSHKGCVYALDIQKDALDKTSLLLEESLDSNEKQLVKLFNICHSKMEEVVPTNAPVRLVAFNLGYLPGGDKEIITRSETTLLALEAAKRIIIPGGLVSIVVYVGHPGGREELETVETFASRMSVENWICCKLQMLNRPSSPIPIFFFRR</sequence>
<evidence type="ECO:0000313" key="2">
    <source>
        <dbReference type="EMBL" id="KAK7243839.1"/>
    </source>
</evidence>
<dbReference type="Gene3D" id="3.90.1680.10">
    <property type="entry name" value="SOS response associated peptidase-like"/>
    <property type="match status" value="1"/>
</dbReference>
<name>A0AAN9HNY9_CROPI</name>
<dbReference type="EMBL" id="JAYWIO010000008">
    <property type="protein sequence ID" value="KAK7243839.1"/>
    <property type="molecule type" value="Genomic_DNA"/>
</dbReference>
<dbReference type="PANTHER" id="PTHR35276">
    <property type="entry name" value="S-ADENOSYL-L-METHIONINE-DEPENDENT METHYLTRANSFERASES SUPERFAMILY PROTEIN"/>
    <property type="match status" value="1"/>
</dbReference>